<dbReference type="PANTHER" id="PTHR32315:SF4">
    <property type="entry name" value="URACIL PHOSPHORIBOSYLTRANSFERASE, CHLOROPLASTIC"/>
    <property type="match status" value="1"/>
</dbReference>
<feature type="domain" description="Phosphoribosyltransferase" evidence="10">
    <location>
        <begin position="10"/>
        <end position="209"/>
    </location>
</feature>
<gene>
    <name evidence="11" type="ORF">DL764_008988</name>
</gene>
<dbReference type="FunFam" id="3.40.50.2020:FF:000049">
    <property type="entry name" value="Putative uracil phosphoribosyltransferase urg2"/>
    <property type="match status" value="1"/>
</dbReference>
<dbReference type="Gene3D" id="3.40.50.2020">
    <property type="match status" value="1"/>
</dbReference>
<proteinExistence type="inferred from homology"/>
<evidence type="ECO:0000256" key="7">
    <source>
        <dbReference type="ARBA" id="ARBA00022679"/>
    </source>
</evidence>
<dbReference type="EMBL" id="QJNU01000775">
    <property type="protein sequence ID" value="RYO86598.1"/>
    <property type="molecule type" value="Genomic_DNA"/>
</dbReference>
<comment type="cofactor">
    <cofactor evidence="1">
        <name>Mg(2+)</name>
        <dbReference type="ChEBI" id="CHEBI:18420"/>
    </cofactor>
</comment>
<dbReference type="EC" id="2.4.2.9" evidence="4"/>
<dbReference type="SUPFAM" id="SSF53271">
    <property type="entry name" value="PRTase-like"/>
    <property type="match status" value="1"/>
</dbReference>
<comment type="caution">
    <text evidence="11">The sequence shown here is derived from an EMBL/GenBank/DDBJ whole genome shotgun (WGS) entry which is preliminary data.</text>
</comment>
<accession>A0A4Q4SW38</accession>
<protein>
    <recommendedName>
        <fullName evidence="4">uracil phosphoribosyltransferase</fullName>
        <ecNumber evidence="4">2.4.2.9</ecNumber>
    </recommendedName>
</protein>
<evidence type="ECO:0000256" key="2">
    <source>
        <dbReference type="ARBA" id="ARBA00005180"/>
    </source>
</evidence>
<name>A0A4Q4SW38_9PEZI</name>
<comment type="pathway">
    <text evidence="2">Pyrimidine metabolism; UMP biosynthesis via salvage pathway; UMP from uracil: step 1/1.</text>
</comment>
<evidence type="ECO:0000256" key="1">
    <source>
        <dbReference type="ARBA" id="ARBA00001946"/>
    </source>
</evidence>
<keyword evidence="7" id="KW-0808">Transferase</keyword>
<dbReference type="InterPro" id="IPR000836">
    <property type="entry name" value="PRTase_dom"/>
</dbReference>
<dbReference type="AlphaFoldDB" id="A0A4Q4SW38"/>
<reference evidence="11 12" key="1">
    <citation type="submission" date="2018-06" db="EMBL/GenBank/DDBJ databases">
        <title>Complete Genomes of Monosporascus.</title>
        <authorList>
            <person name="Robinson A.J."/>
            <person name="Natvig D.O."/>
        </authorList>
    </citation>
    <scope>NUCLEOTIDE SEQUENCE [LARGE SCALE GENOMIC DNA]</scope>
    <source>
        <strain evidence="11 12">CBS 110550</strain>
    </source>
</reference>
<keyword evidence="8" id="KW-0547">Nucleotide-binding</keyword>
<evidence type="ECO:0000256" key="5">
    <source>
        <dbReference type="ARBA" id="ARBA00022533"/>
    </source>
</evidence>
<keyword evidence="9" id="KW-0342">GTP-binding</keyword>
<sequence length="212" mass="22413">MALPSNVHLSQHPCLRAKLSRLRSKQTHVREAKILVHEIATILGCEALASTLTAVDGPKPEEVSLVPILRSGLGMVEAIQALLPEPVPVHHLGLYREPSTLEPVEYYNNLPNHIGPSGAAQSPSKLAVILDPVIATGGTCAAAIQTLREWGARRVLVLSVIGASDGVARAANEWPEGVDVWLAGLDAELTATGMVKPGLGDIGDRLFLTVGK</sequence>
<organism evidence="11 12">
    <name type="scientific">Monosporascus ibericus</name>
    <dbReference type="NCBI Taxonomy" id="155417"/>
    <lineage>
        <taxon>Eukaryota</taxon>
        <taxon>Fungi</taxon>
        <taxon>Dikarya</taxon>
        <taxon>Ascomycota</taxon>
        <taxon>Pezizomycotina</taxon>
        <taxon>Sordariomycetes</taxon>
        <taxon>Xylariomycetidae</taxon>
        <taxon>Xylariales</taxon>
        <taxon>Xylariales incertae sedis</taxon>
        <taxon>Monosporascus</taxon>
    </lineage>
</organism>
<dbReference type="GO" id="GO:0004845">
    <property type="term" value="F:uracil phosphoribosyltransferase activity"/>
    <property type="evidence" value="ECO:0007669"/>
    <property type="project" value="UniProtKB-EC"/>
</dbReference>
<keyword evidence="5" id="KW-0021">Allosteric enzyme</keyword>
<evidence type="ECO:0000259" key="10">
    <source>
        <dbReference type="Pfam" id="PF14681"/>
    </source>
</evidence>
<dbReference type="Pfam" id="PF14681">
    <property type="entry name" value="UPRTase"/>
    <property type="match status" value="1"/>
</dbReference>
<dbReference type="CDD" id="cd06223">
    <property type="entry name" value="PRTases_typeI"/>
    <property type="match status" value="1"/>
</dbReference>
<keyword evidence="6" id="KW-0328">Glycosyltransferase</keyword>
<evidence type="ECO:0000256" key="8">
    <source>
        <dbReference type="ARBA" id="ARBA00022741"/>
    </source>
</evidence>
<evidence type="ECO:0000256" key="6">
    <source>
        <dbReference type="ARBA" id="ARBA00022676"/>
    </source>
</evidence>
<dbReference type="InterPro" id="IPR050054">
    <property type="entry name" value="UPRTase/APRTase"/>
</dbReference>
<dbReference type="InterPro" id="IPR029057">
    <property type="entry name" value="PRTase-like"/>
</dbReference>
<evidence type="ECO:0000256" key="4">
    <source>
        <dbReference type="ARBA" id="ARBA00011894"/>
    </source>
</evidence>
<evidence type="ECO:0000256" key="3">
    <source>
        <dbReference type="ARBA" id="ARBA00009516"/>
    </source>
</evidence>
<dbReference type="Proteomes" id="UP000293360">
    <property type="component" value="Unassembled WGS sequence"/>
</dbReference>
<dbReference type="PANTHER" id="PTHR32315">
    <property type="entry name" value="ADENINE PHOSPHORIBOSYLTRANSFERASE"/>
    <property type="match status" value="1"/>
</dbReference>
<keyword evidence="12" id="KW-1185">Reference proteome</keyword>
<evidence type="ECO:0000313" key="11">
    <source>
        <dbReference type="EMBL" id="RYO86598.1"/>
    </source>
</evidence>
<dbReference type="NCBIfam" id="NF001097">
    <property type="entry name" value="PRK00129.1"/>
    <property type="match status" value="1"/>
</dbReference>
<dbReference type="GO" id="GO:0005525">
    <property type="term" value="F:GTP binding"/>
    <property type="evidence" value="ECO:0007669"/>
    <property type="project" value="UniProtKB-KW"/>
</dbReference>
<dbReference type="STRING" id="155417.A0A4Q4SW38"/>
<evidence type="ECO:0000256" key="9">
    <source>
        <dbReference type="ARBA" id="ARBA00023134"/>
    </source>
</evidence>
<comment type="similarity">
    <text evidence="3">Belongs to the UPRTase family.</text>
</comment>
<evidence type="ECO:0000313" key="12">
    <source>
        <dbReference type="Proteomes" id="UP000293360"/>
    </source>
</evidence>
<dbReference type="OrthoDB" id="10257085at2759"/>